<feature type="signal peptide" evidence="1">
    <location>
        <begin position="1"/>
        <end position="20"/>
    </location>
</feature>
<evidence type="ECO:0000256" key="1">
    <source>
        <dbReference type="SAM" id="SignalP"/>
    </source>
</evidence>
<keyword evidence="4" id="KW-1185">Reference proteome</keyword>
<feature type="chain" id="PRO_5042081271" description="DUF2921 domain-containing protein" evidence="1">
    <location>
        <begin position="21"/>
        <end position="409"/>
    </location>
</feature>
<organism evidence="3 4">
    <name type="scientific">Acer negundo</name>
    <name type="common">Box elder</name>
    <dbReference type="NCBI Taxonomy" id="4023"/>
    <lineage>
        <taxon>Eukaryota</taxon>
        <taxon>Viridiplantae</taxon>
        <taxon>Streptophyta</taxon>
        <taxon>Embryophyta</taxon>
        <taxon>Tracheophyta</taxon>
        <taxon>Spermatophyta</taxon>
        <taxon>Magnoliopsida</taxon>
        <taxon>eudicotyledons</taxon>
        <taxon>Gunneridae</taxon>
        <taxon>Pentapetalae</taxon>
        <taxon>rosids</taxon>
        <taxon>malvids</taxon>
        <taxon>Sapindales</taxon>
        <taxon>Sapindaceae</taxon>
        <taxon>Hippocastanoideae</taxon>
        <taxon>Acereae</taxon>
        <taxon>Acer</taxon>
    </lineage>
</organism>
<name>A0AAD5NIE8_ACENE</name>
<evidence type="ECO:0000313" key="4">
    <source>
        <dbReference type="Proteomes" id="UP001064489"/>
    </source>
</evidence>
<dbReference type="Pfam" id="PF25333">
    <property type="entry name" value="DUF2921_N"/>
    <property type="match status" value="3"/>
</dbReference>
<protein>
    <recommendedName>
        <fullName evidence="2">DUF2921 domain-containing protein</fullName>
    </recommendedName>
</protein>
<feature type="domain" description="DUF2921" evidence="2">
    <location>
        <begin position="51"/>
        <end position="148"/>
    </location>
</feature>
<dbReference type="EMBL" id="JAJSOW010000106">
    <property type="protein sequence ID" value="KAI9159672.1"/>
    <property type="molecule type" value="Genomic_DNA"/>
</dbReference>
<reference evidence="3" key="1">
    <citation type="journal article" date="2022" name="Plant J.">
        <title>Strategies of tolerance reflected in two North American maple genomes.</title>
        <authorList>
            <person name="McEvoy S.L."/>
            <person name="Sezen U.U."/>
            <person name="Trouern-Trend A."/>
            <person name="McMahon S.M."/>
            <person name="Schaberg P.G."/>
            <person name="Yang J."/>
            <person name="Wegrzyn J.L."/>
            <person name="Swenson N.G."/>
        </authorList>
    </citation>
    <scope>NUCLEOTIDE SEQUENCE</scope>
    <source>
        <strain evidence="3">91603</strain>
    </source>
</reference>
<comment type="caution">
    <text evidence="3">The sequence shown here is derived from an EMBL/GenBank/DDBJ whole genome shotgun (WGS) entry which is preliminary data.</text>
</comment>
<gene>
    <name evidence="3" type="ORF">LWI28_000816</name>
</gene>
<dbReference type="InterPro" id="IPR057425">
    <property type="entry name" value="DUF2921_N"/>
</dbReference>
<sequence>MKKLSLVFLVCIVYGSLIYGFTDSYAQVPDVDSEYKSESSVTYKYDRIDEVKKQCASVLSSATELKPEDNKIYSIKDELNVRYGDWFQDIGEAPIMPFDDREIPTNSSQTPLNIASFWVTDIDRAHPSKKYVSVSGELLMGITLEMSYADEKSLGGNPQFQIWPTMLPSRDSDSGNPWEWVKGSNPNYYQPPLLQDDQILLVLRSPMTFTLTNRVIRGEMSSLNSKSNSKYFDKVHFVPVWKVKHYEFGSEKIVSKACHPYPYQDSFIKGDIDIYKGIGFCEVLEQITSEGVFTVVPNWKCNSTDAFCSKLGPFGSNKVINGTDGGFKDVKIVMQNVKCEQSHGRGNASSAKVAAVFRVATPSENQYSSVWRSGVGNMTVASEGLWKSSSGQLCMVGCLGLADAEGEYL</sequence>
<evidence type="ECO:0000259" key="2">
    <source>
        <dbReference type="Pfam" id="PF25333"/>
    </source>
</evidence>
<keyword evidence="1" id="KW-0732">Signal</keyword>
<reference evidence="3" key="2">
    <citation type="submission" date="2023-02" db="EMBL/GenBank/DDBJ databases">
        <authorList>
            <person name="Swenson N.G."/>
            <person name="Wegrzyn J.L."/>
            <person name="Mcevoy S.L."/>
        </authorList>
    </citation>
    <scope>NUCLEOTIDE SEQUENCE</scope>
    <source>
        <strain evidence="3">91603</strain>
        <tissue evidence="3">Leaf</tissue>
    </source>
</reference>
<accession>A0AAD5NIE8</accession>
<feature type="domain" description="DUF2921" evidence="2">
    <location>
        <begin position="254"/>
        <end position="407"/>
    </location>
</feature>
<dbReference type="PANTHER" id="PTHR33389">
    <property type="entry name" value="FAMILY PROTEIN, PUTATIVE (DUF2921)-RELATED"/>
    <property type="match status" value="1"/>
</dbReference>
<dbReference type="Proteomes" id="UP001064489">
    <property type="component" value="Chromosome 2"/>
</dbReference>
<dbReference type="PANTHER" id="PTHR33389:SF4">
    <property type="entry name" value="PII, URIDYLYLTRANSFERASE (DUF2921)"/>
    <property type="match status" value="1"/>
</dbReference>
<proteinExistence type="predicted"/>
<evidence type="ECO:0000313" key="3">
    <source>
        <dbReference type="EMBL" id="KAI9159672.1"/>
    </source>
</evidence>
<feature type="domain" description="DUF2921" evidence="2">
    <location>
        <begin position="180"/>
        <end position="236"/>
    </location>
</feature>
<dbReference type="AlphaFoldDB" id="A0AAD5NIE8"/>